<accession>A0A4R6RUJ4</accession>
<organism evidence="2 3">
    <name type="scientific">Labedaea rhizosphaerae</name>
    <dbReference type="NCBI Taxonomy" id="598644"/>
    <lineage>
        <taxon>Bacteria</taxon>
        <taxon>Bacillati</taxon>
        <taxon>Actinomycetota</taxon>
        <taxon>Actinomycetes</taxon>
        <taxon>Pseudonocardiales</taxon>
        <taxon>Pseudonocardiaceae</taxon>
        <taxon>Labedaea</taxon>
    </lineage>
</organism>
<dbReference type="OrthoDB" id="3400930at2"/>
<dbReference type="Pfam" id="PF18407">
    <property type="entry name" value="GNAT_like"/>
    <property type="match status" value="1"/>
</dbReference>
<dbReference type="AlphaFoldDB" id="A0A4R6RUJ4"/>
<comment type="caution">
    <text evidence="2">The sequence shown here is derived from an EMBL/GenBank/DDBJ whole genome shotgun (WGS) entry which is preliminary data.</text>
</comment>
<keyword evidence="2" id="KW-0378">Hydrolase</keyword>
<proteinExistence type="predicted"/>
<name>A0A4R6RUJ4_LABRH</name>
<protein>
    <submittedName>
        <fullName evidence="2">HAD superfamily hydrolase (TIGR01450 family)</fullName>
    </submittedName>
</protein>
<dbReference type="EMBL" id="SNXZ01000010">
    <property type="protein sequence ID" value="TDP90464.1"/>
    <property type="molecule type" value="Genomic_DNA"/>
</dbReference>
<dbReference type="Pfam" id="PF13242">
    <property type="entry name" value="Hydrolase_like"/>
    <property type="match status" value="1"/>
</dbReference>
<reference evidence="2 3" key="1">
    <citation type="submission" date="2019-03" db="EMBL/GenBank/DDBJ databases">
        <title>Genomic Encyclopedia of Type Strains, Phase IV (KMG-IV): sequencing the most valuable type-strain genomes for metagenomic binning, comparative biology and taxonomic classification.</title>
        <authorList>
            <person name="Goeker M."/>
        </authorList>
    </citation>
    <scope>NUCLEOTIDE SEQUENCE [LARGE SCALE GENOMIC DNA]</scope>
    <source>
        <strain evidence="2 3">DSM 45361</strain>
    </source>
</reference>
<dbReference type="InterPro" id="IPR041065">
    <property type="entry name" value="GNAT-like"/>
</dbReference>
<dbReference type="Gene3D" id="3.40.50.1000">
    <property type="entry name" value="HAD superfamily/HAD-like"/>
    <property type="match status" value="2"/>
</dbReference>
<dbReference type="SUPFAM" id="SSF56784">
    <property type="entry name" value="HAD-like"/>
    <property type="match status" value="1"/>
</dbReference>
<gene>
    <name evidence="2" type="ORF">EV186_1103</name>
</gene>
<dbReference type="PANTHER" id="PTHR19288">
    <property type="entry name" value="4-NITROPHENYLPHOSPHATASE-RELATED"/>
    <property type="match status" value="1"/>
</dbReference>
<dbReference type="RefSeq" id="WP_133854010.1">
    <property type="nucleotide sequence ID" value="NZ_SNXZ01000010.1"/>
</dbReference>
<sequence>MSLLDDYDAVLFDLDGTIYRGGEVIPTAAAAVQAAHDRNVVVRFVTNNASRAPHTVGDQLRDMGIAADDGEVSTSAQAAATVAKERLETGGDVLVIGTEALADEIRNVGLNPVRAFHPDVVGVVQGLSQDTGWRELSEAVLAIRNGALWIACNADATLPTERGQLVGNGAMVAAVRTATNQEPIVAGKPEAPLMRAAAEGTTKPLAVGDRIDTDIAGARNAGIDALLVLTGVSTPRDLLNTTQRPRYVAADVGALTSDDDLEITENGDWDVDGDIAWRGEGEPDPLALLRALCAAHDHMPDDLRAADDQAAKALHDLGLDHIN</sequence>
<dbReference type="InterPro" id="IPR006357">
    <property type="entry name" value="HAD-SF_hydro_IIA"/>
</dbReference>
<dbReference type="Pfam" id="PF13344">
    <property type="entry name" value="Hydrolase_6"/>
    <property type="match status" value="1"/>
</dbReference>
<dbReference type="PANTHER" id="PTHR19288:SF95">
    <property type="entry name" value="D-GLYCEROL 3-PHOSPHATE PHOSPHATASE"/>
    <property type="match status" value="1"/>
</dbReference>
<dbReference type="NCBIfam" id="TIGR01460">
    <property type="entry name" value="HAD-SF-IIA"/>
    <property type="match status" value="1"/>
</dbReference>
<dbReference type="GO" id="GO:0016791">
    <property type="term" value="F:phosphatase activity"/>
    <property type="evidence" value="ECO:0007669"/>
    <property type="project" value="TreeGrafter"/>
</dbReference>
<evidence type="ECO:0000259" key="1">
    <source>
        <dbReference type="Pfam" id="PF18407"/>
    </source>
</evidence>
<keyword evidence="3" id="KW-1185">Reference proteome</keyword>
<feature type="domain" description="GCN5-related N-acetyltransferase-like" evidence="1">
    <location>
        <begin position="272"/>
        <end position="319"/>
    </location>
</feature>
<evidence type="ECO:0000313" key="3">
    <source>
        <dbReference type="Proteomes" id="UP000295444"/>
    </source>
</evidence>
<dbReference type="Proteomes" id="UP000295444">
    <property type="component" value="Unassembled WGS sequence"/>
</dbReference>
<dbReference type="GO" id="GO:0005737">
    <property type="term" value="C:cytoplasm"/>
    <property type="evidence" value="ECO:0007669"/>
    <property type="project" value="TreeGrafter"/>
</dbReference>
<evidence type="ECO:0000313" key="2">
    <source>
        <dbReference type="EMBL" id="TDP90464.1"/>
    </source>
</evidence>
<dbReference type="InterPro" id="IPR036412">
    <property type="entry name" value="HAD-like_sf"/>
</dbReference>
<dbReference type="InterPro" id="IPR023214">
    <property type="entry name" value="HAD_sf"/>
</dbReference>